<evidence type="ECO:0000256" key="1">
    <source>
        <dbReference type="ARBA" id="ARBA00005595"/>
    </source>
</evidence>
<reference evidence="4" key="1">
    <citation type="submission" date="2023-01" db="EMBL/GenBank/DDBJ databases">
        <authorList>
            <person name="Van Ghelder C."/>
            <person name="Rancurel C."/>
        </authorList>
    </citation>
    <scope>NUCLEOTIDE SEQUENCE</scope>
    <source>
        <strain evidence="4">CNCM I-4278</strain>
    </source>
</reference>
<gene>
    <name evidence="4" type="ORF">PDIGIT_LOCUS4891</name>
</gene>
<keyword evidence="5" id="KW-1185">Reference proteome</keyword>
<dbReference type="GO" id="GO:0005684">
    <property type="term" value="C:U2-type spliceosomal complex"/>
    <property type="evidence" value="ECO:0007669"/>
    <property type="project" value="TreeGrafter"/>
</dbReference>
<evidence type="ECO:0000313" key="4">
    <source>
        <dbReference type="EMBL" id="CAI6331862.1"/>
    </source>
</evidence>
<feature type="compositionally biased region" description="Polar residues" evidence="2">
    <location>
        <begin position="335"/>
        <end position="347"/>
    </location>
</feature>
<name>A0A9W4UCN9_9PLEO</name>
<evidence type="ECO:0000256" key="3">
    <source>
        <dbReference type="SAM" id="Phobius"/>
    </source>
</evidence>
<evidence type="ECO:0000256" key="2">
    <source>
        <dbReference type="SAM" id="MobiDB-lite"/>
    </source>
</evidence>
<comment type="similarity">
    <text evidence="1">Belongs to the CWC16 family.</text>
</comment>
<comment type="caution">
    <text evidence="4">The sequence shown here is derived from an EMBL/GenBank/DDBJ whole genome shotgun (WGS) entry which is preliminary data.</text>
</comment>
<dbReference type="AlphaFoldDB" id="A0A9W4UCN9"/>
<dbReference type="GO" id="GO:0000398">
    <property type="term" value="P:mRNA splicing, via spliceosome"/>
    <property type="evidence" value="ECO:0007669"/>
    <property type="project" value="InterPro"/>
</dbReference>
<accession>A0A9W4UCN9</accession>
<dbReference type="PANTHER" id="PTHR12111">
    <property type="entry name" value="SPLICING FACTOR YJU2"/>
    <property type="match status" value="1"/>
</dbReference>
<dbReference type="Pfam" id="PF04502">
    <property type="entry name" value="Saf4_Yju2"/>
    <property type="match status" value="1"/>
</dbReference>
<feature type="compositionally biased region" description="Low complexity" evidence="2">
    <location>
        <begin position="257"/>
        <end position="291"/>
    </location>
</feature>
<keyword evidence="3" id="KW-1133">Transmembrane helix</keyword>
<proteinExistence type="inferred from homology"/>
<dbReference type="PANTHER" id="PTHR12111:SF2">
    <property type="entry name" value="SPLICING FACTOR YJU2B-RELATED"/>
    <property type="match status" value="1"/>
</dbReference>
<dbReference type="EMBL" id="CAOQHR010000003">
    <property type="protein sequence ID" value="CAI6331862.1"/>
    <property type="molecule type" value="Genomic_DNA"/>
</dbReference>
<dbReference type="Proteomes" id="UP001152607">
    <property type="component" value="Unassembled WGS sequence"/>
</dbReference>
<sequence length="595" mass="66794">MQGFNMGRYYPPDSSNPPRFNTSKTTPGTLTIRFELPFSVWCNHCTPSTHIGQGVRFNAAKQKVGAYHSTPIWSFRMKHSACGGSWEIRTDPQNAAYVCHEGCRRREDGSEVVGDGRPGFEDGGGEGEIKFLSEEERRARREDAFRGFEGRVEEKREDGAWRERFDELYRAAEVWRDPYEVNAKLRREMRGRRKAAKREEREGERVKDKFSLGLDVLPAEREDGVQARAVEFGGAKAEESVRQIMNRPLFDGAVLPRPSSSSGLPSSAPAVSKLAESIPPLSSSSSAITASPTPPQNKKNPLLKSEQKSQQTRTSLHKSLVTNSRAAIDPFLSPHPSTSAISGQKPSSLGLLKRKRDGEIKDGECNIIEEKKGEEEGIGRKKIDDGGVEEREVSVGGKDFEGVNGKGRLVGYEYFHSLPPFFDSMLRIRFLALLPLFRLVLLYSSDVLLLGWYRGRGRRKKKITGKKQATSGSNPQYLLDYIKLQLLSSLSIHTRVHSTNGIADPHVLLSPHLIFDNLNYSQPRLFSLQAFDFFLDSVSSPAGMCMCMNDLLIFMTCFPDRGSTRLWIGSFEWDLREQQHVYVSMYLCVQANLGL</sequence>
<protein>
    <recommendedName>
        <fullName evidence="6">DUF572-domain-containing protein</fullName>
    </recommendedName>
</protein>
<evidence type="ECO:0008006" key="6">
    <source>
        <dbReference type="Google" id="ProtNLM"/>
    </source>
</evidence>
<keyword evidence="3" id="KW-0472">Membrane</keyword>
<feature type="region of interest" description="Disordered" evidence="2">
    <location>
        <begin position="257"/>
        <end position="355"/>
    </location>
</feature>
<dbReference type="InterPro" id="IPR007590">
    <property type="entry name" value="Saf4/Yju2"/>
</dbReference>
<feature type="transmembrane region" description="Helical" evidence="3">
    <location>
        <begin position="430"/>
        <end position="453"/>
    </location>
</feature>
<feature type="region of interest" description="Disordered" evidence="2">
    <location>
        <begin position="1"/>
        <end position="26"/>
    </location>
</feature>
<organism evidence="4 5">
    <name type="scientific">Periconia digitata</name>
    <dbReference type="NCBI Taxonomy" id="1303443"/>
    <lineage>
        <taxon>Eukaryota</taxon>
        <taxon>Fungi</taxon>
        <taxon>Dikarya</taxon>
        <taxon>Ascomycota</taxon>
        <taxon>Pezizomycotina</taxon>
        <taxon>Dothideomycetes</taxon>
        <taxon>Pleosporomycetidae</taxon>
        <taxon>Pleosporales</taxon>
        <taxon>Massarineae</taxon>
        <taxon>Periconiaceae</taxon>
        <taxon>Periconia</taxon>
    </lineage>
</organism>
<evidence type="ECO:0000313" key="5">
    <source>
        <dbReference type="Proteomes" id="UP001152607"/>
    </source>
</evidence>
<feature type="compositionally biased region" description="Polar residues" evidence="2">
    <location>
        <begin position="16"/>
        <end position="26"/>
    </location>
</feature>
<dbReference type="OrthoDB" id="360327at2759"/>
<keyword evidence="3" id="KW-0812">Transmembrane</keyword>
<dbReference type="GO" id="GO:0071014">
    <property type="term" value="C:post-mRNA release spliceosomal complex"/>
    <property type="evidence" value="ECO:0007669"/>
    <property type="project" value="TreeGrafter"/>
</dbReference>